<dbReference type="PANTHER" id="PTHR47425:SF2">
    <property type="entry name" value="FARB-RELATED"/>
    <property type="match status" value="1"/>
</dbReference>
<dbReference type="InterPro" id="IPR052761">
    <property type="entry name" value="Fungal_Detox/Toxin_TFs"/>
</dbReference>
<dbReference type="VEuPathDB" id="FungiDB:Z519_09218"/>
<dbReference type="HOGENOM" id="CLU_493490_0_0_1"/>
<reference evidence="4" key="1">
    <citation type="submission" date="2015-01" db="EMBL/GenBank/DDBJ databases">
        <title>The Genome Sequence of Cladophialophora bantiana CBS 173.52.</title>
        <authorList>
            <consortium name="The Broad Institute Genomics Platform"/>
            <person name="Cuomo C."/>
            <person name="de Hoog S."/>
            <person name="Gorbushina A."/>
            <person name="Stielow B."/>
            <person name="Teixiera M."/>
            <person name="Abouelleil A."/>
            <person name="Chapman S.B."/>
            <person name="Priest M."/>
            <person name="Young S.K."/>
            <person name="Wortman J."/>
            <person name="Nusbaum C."/>
            <person name="Birren B."/>
        </authorList>
    </citation>
    <scope>NUCLEOTIDE SEQUENCE [LARGE SCALE GENOMIC DNA]</scope>
    <source>
        <strain evidence="4">CBS 173.52</strain>
    </source>
</reference>
<dbReference type="AlphaFoldDB" id="A0A0D2EKQ2"/>
<protein>
    <recommendedName>
        <fullName evidence="3">Xylanolytic transcriptional activator regulatory domain-containing protein</fullName>
    </recommendedName>
</protein>
<dbReference type="RefSeq" id="XP_016617240.1">
    <property type="nucleotide sequence ID" value="XM_016766942.1"/>
</dbReference>
<evidence type="ECO:0000259" key="3">
    <source>
        <dbReference type="Pfam" id="PF04082"/>
    </source>
</evidence>
<proteinExistence type="predicted"/>
<dbReference type="Pfam" id="PF04082">
    <property type="entry name" value="Fungal_trans"/>
    <property type="match status" value="1"/>
</dbReference>
<organism evidence="4">
    <name type="scientific">Cladophialophora bantiana (strain ATCC 10958 / CBS 173.52 / CDC B-1940 / NIH 8579)</name>
    <name type="common">Xylohypha bantiana</name>
    <dbReference type="NCBI Taxonomy" id="1442370"/>
    <lineage>
        <taxon>Eukaryota</taxon>
        <taxon>Fungi</taxon>
        <taxon>Dikarya</taxon>
        <taxon>Ascomycota</taxon>
        <taxon>Pezizomycotina</taxon>
        <taxon>Eurotiomycetes</taxon>
        <taxon>Chaetothyriomycetidae</taxon>
        <taxon>Chaetothyriales</taxon>
        <taxon>Herpotrichiellaceae</taxon>
        <taxon>Cladophialophora</taxon>
    </lineage>
</organism>
<dbReference type="InterPro" id="IPR007219">
    <property type="entry name" value="XnlR_reg_dom"/>
</dbReference>
<gene>
    <name evidence="4" type="ORF">Z519_09218</name>
</gene>
<dbReference type="GO" id="GO:0006351">
    <property type="term" value="P:DNA-templated transcription"/>
    <property type="evidence" value="ECO:0007669"/>
    <property type="project" value="InterPro"/>
</dbReference>
<dbReference type="GO" id="GO:0003677">
    <property type="term" value="F:DNA binding"/>
    <property type="evidence" value="ECO:0007669"/>
    <property type="project" value="InterPro"/>
</dbReference>
<dbReference type="OrthoDB" id="4143081at2759"/>
<evidence type="ECO:0000313" key="4">
    <source>
        <dbReference type="EMBL" id="KIW90571.1"/>
    </source>
</evidence>
<name>A0A0D2EKQ2_CLAB1</name>
<evidence type="ECO:0000256" key="2">
    <source>
        <dbReference type="SAM" id="MobiDB-lite"/>
    </source>
</evidence>
<feature type="region of interest" description="Disordered" evidence="2">
    <location>
        <begin position="508"/>
        <end position="528"/>
    </location>
</feature>
<dbReference type="EMBL" id="KN846993">
    <property type="protein sequence ID" value="KIW90571.1"/>
    <property type="molecule type" value="Genomic_DNA"/>
</dbReference>
<dbReference type="PANTHER" id="PTHR47425">
    <property type="entry name" value="FARB-RELATED"/>
    <property type="match status" value="1"/>
</dbReference>
<feature type="domain" description="Xylanolytic transcriptional activator regulatory" evidence="3">
    <location>
        <begin position="87"/>
        <end position="242"/>
    </location>
</feature>
<sequence>MDTELWESKIRLLGRITQSEHEFLLETLRSSPSELQCVHDDEKWHLLSHYTQVLSEGMPVDEINYLKQRKALSLPCPHIRDELFANFLRYVYPSTPFLDIDNFYLRNLDGDNLESGKRSLLLTQAVLYAGSQFTDLSTLKELGFDSRRKACQHFHGNVKMIRCLGIDKDVYSNISACLLMNGSQSDAGEEINPRYWIDQAVSLAFRIGLHRRNPKYQTDSSRARLQTRLWWSCYTKDRLSSFPNLERSRIMDTEYSITALRRQDFEKAILHPKITIFAEDFVREYNALVLSSVQLVRLCILIGRVVETLQIAEPLHKDLRDYVSSGSNTKTEPTPVFRPVLNHRQQHLSVEDRAQLAGLRISRTGGRLQLIQSSFSRIVCGVSMCVGCHWPGDGNPSITNVDCQQEKSIGKILGSTRARSMASLSRLLGEVLRKDLVSYLPTEAAGFLNAAIRLHHPRDSIASGHSTKGNPGIRVFIEAERILRARSWTLAKECVEDWVETPAGDLAQARSEGNELNDGFTEQSISPS</sequence>
<accession>A0A0D2EKQ2</accession>
<evidence type="ECO:0000256" key="1">
    <source>
        <dbReference type="ARBA" id="ARBA00023242"/>
    </source>
</evidence>
<keyword evidence="1" id="KW-0539">Nucleus</keyword>
<dbReference type="CDD" id="cd12148">
    <property type="entry name" value="fungal_TF_MHR"/>
    <property type="match status" value="1"/>
</dbReference>
<dbReference type="GeneID" id="27702146"/>
<dbReference type="GO" id="GO:0008270">
    <property type="term" value="F:zinc ion binding"/>
    <property type="evidence" value="ECO:0007669"/>
    <property type="project" value="InterPro"/>
</dbReference>